<dbReference type="AlphaFoldDB" id="A0A8D8W006"/>
<dbReference type="GO" id="GO:0005789">
    <property type="term" value="C:endoplasmic reticulum membrane"/>
    <property type="evidence" value="ECO:0007669"/>
    <property type="project" value="TreeGrafter"/>
</dbReference>
<feature type="transmembrane region" description="Helical" evidence="1">
    <location>
        <begin position="27"/>
        <end position="49"/>
    </location>
</feature>
<feature type="transmembrane region" description="Helical" evidence="1">
    <location>
        <begin position="116"/>
        <end position="134"/>
    </location>
</feature>
<dbReference type="InterPro" id="IPR039545">
    <property type="entry name" value="PGAP2"/>
</dbReference>
<sequence>MEESETSKKEEPGDEIILYYALPLRKLACMVVSLPLAALVLCFISSIIFQFDSVHETHCKVYNIIPSISAVTGVSPQRYLWRTSIALHLAPRYLIAIVYNVQMSAILWQHKVIVSISFWLSIVEVSSLAGTTYISNLDNFPLHEKLFIVFMLSSLFYMLVMLRVHSLAYPTMSPAQSCSFYVKLGLFVTSIVATVGLVVFWFRHRVHCYDMGKCVHSMSSWDCLSLVSVFVLCQAGTVSHFHCCYSWSCCVLVPTSGALL</sequence>
<feature type="transmembrane region" description="Helical" evidence="1">
    <location>
        <begin position="180"/>
        <end position="202"/>
    </location>
</feature>
<dbReference type="InterPro" id="IPR019402">
    <property type="entry name" value="CWH43_N"/>
</dbReference>
<dbReference type="EMBL" id="HBUF01120633">
    <property type="protein sequence ID" value="CAG6642058.1"/>
    <property type="molecule type" value="Transcribed_RNA"/>
</dbReference>
<keyword evidence="1" id="KW-0472">Membrane</keyword>
<keyword evidence="1" id="KW-0812">Transmembrane</keyword>
<dbReference type="GO" id="GO:0000139">
    <property type="term" value="C:Golgi membrane"/>
    <property type="evidence" value="ECO:0007669"/>
    <property type="project" value="InterPro"/>
</dbReference>
<accession>A0A8D8W006</accession>
<dbReference type="GO" id="GO:0006506">
    <property type="term" value="P:GPI anchor biosynthetic process"/>
    <property type="evidence" value="ECO:0007669"/>
    <property type="project" value="TreeGrafter"/>
</dbReference>
<feature type="domain" description="CWH43-like N-terminal" evidence="2">
    <location>
        <begin position="27"/>
        <end position="232"/>
    </location>
</feature>
<dbReference type="EMBL" id="HBUF01120632">
    <property type="protein sequence ID" value="CAG6642057.1"/>
    <property type="molecule type" value="Transcribed_RNA"/>
</dbReference>
<name>A0A8D8W006_9HEMI</name>
<dbReference type="PANTHER" id="PTHR12892:SF17">
    <property type="entry name" value="POST-GPI ATTACHMENT TO PROTEINS FACTOR 2-LIKE"/>
    <property type="match status" value="1"/>
</dbReference>
<feature type="transmembrane region" description="Helical" evidence="1">
    <location>
        <begin position="146"/>
        <end position="168"/>
    </location>
</feature>
<reference evidence="3" key="1">
    <citation type="submission" date="2021-05" db="EMBL/GenBank/DDBJ databases">
        <authorList>
            <person name="Alioto T."/>
            <person name="Alioto T."/>
            <person name="Gomez Garrido J."/>
        </authorList>
    </citation>
    <scope>NUCLEOTIDE SEQUENCE</scope>
</reference>
<evidence type="ECO:0000256" key="1">
    <source>
        <dbReference type="SAM" id="Phobius"/>
    </source>
</evidence>
<proteinExistence type="predicted"/>
<protein>
    <submittedName>
        <fullName evidence="3">Post-GPI attachment to proteins factor 2-like</fullName>
    </submittedName>
</protein>
<evidence type="ECO:0000259" key="2">
    <source>
        <dbReference type="Pfam" id="PF10277"/>
    </source>
</evidence>
<dbReference type="PANTHER" id="PTHR12892">
    <property type="entry name" value="FGF RECEPTOR ACTIVATING PROTEIN 1"/>
    <property type="match status" value="1"/>
</dbReference>
<dbReference type="Pfam" id="PF10277">
    <property type="entry name" value="Frag1"/>
    <property type="match status" value="1"/>
</dbReference>
<organism evidence="3">
    <name type="scientific">Cacopsylla melanoneura</name>
    <dbReference type="NCBI Taxonomy" id="428564"/>
    <lineage>
        <taxon>Eukaryota</taxon>
        <taxon>Metazoa</taxon>
        <taxon>Ecdysozoa</taxon>
        <taxon>Arthropoda</taxon>
        <taxon>Hexapoda</taxon>
        <taxon>Insecta</taxon>
        <taxon>Pterygota</taxon>
        <taxon>Neoptera</taxon>
        <taxon>Paraneoptera</taxon>
        <taxon>Hemiptera</taxon>
        <taxon>Sternorrhyncha</taxon>
        <taxon>Psylloidea</taxon>
        <taxon>Psyllidae</taxon>
        <taxon>Psyllinae</taxon>
        <taxon>Cacopsylla</taxon>
    </lineage>
</organism>
<keyword evidence="1" id="KW-1133">Transmembrane helix</keyword>
<evidence type="ECO:0000313" key="3">
    <source>
        <dbReference type="EMBL" id="CAG6642058.1"/>
    </source>
</evidence>